<keyword evidence="11 16" id="KW-0472">Membrane</keyword>
<dbReference type="GO" id="GO:0016491">
    <property type="term" value="F:oxidoreductase activity"/>
    <property type="evidence" value="ECO:0007669"/>
    <property type="project" value="UniProtKB-KW"/>
</dbReference>
<comment type="catalytic activity">
    <reaction evidence="13 15">
        <text>4 Fe(II)-[cytochrome c] + O2 + 8 H(+)(in) = 4 Fe(III)-[cytochrome c] + 2 H2O + 4 H(+)(out)</text>
        <dbReference type="Rhea" id="RHEA:11436"/>
        <dbReference type="Rhea" id="RHEA-COMP:10350"/>
        <dbReference type="Rhea" id="RHEA-COMP:14399"/>
        <dbReference type="ChEBI" id="CHEBI:15377"/>
        <dbReference type="ChEBI" id="CHEBI:15378"/>
        <dbReference type="ChEBI" id="CHEBI:15379"/>
        <dbReference type="ChEBI" id="CHEBI:29033"/>
        <dbReference type="ChEBI" id="CHEBI:29034"/>
        <dbReference type="EC" id="7.1.1.9"/>
    </reaction>
</comment>
<reference evidence="19 20" key="2">
    <citation type="journal article" date="2010" name="J. Bacteriol.">
        <title>Complete genome sequence of Beijerinckia indica subsp. indica.</title>
        <authorList>
            <person name="Tamas I."/>
            <person name="Dedysh S.N."/>
            <person name="Liesack W."/>
            <person name="Stott M.B."/>
            <person name="Alam M."/>
            <person name="Murrell J.C."/>
            <person name="Dunfield P.F."/>
        </authorList>
    </citation>
    <scope>NUCLEOTIDE SEQUENCE [LARGE SCALE GENOMIC DNA]</scope>
    <source>
        <strain evidence="20">ATCC 9039 / DSM 1715 / NCIMB 8712</strain>
    </source>
</reference>
<dbReference type="PRINTS" id="PR01166">
    <property type="entry name" value="CYCOXIDASEII"/>
</dbReference>
<evidence type="ECO:0000256" key="14">
    <source>
        <dbReference type="RuleBase" id="RU000456"/>
    </source>
</evidence>
<dbReference type="PANTHER" id="PTHR22888:SF9">
    <property type="entry name" value="CYTOCHROME C OXIDASE SUBUNIT 2"/>
    <property type="match status" value="1"/>
</dbReference>
<dbReference type="Proteomes" id="UP000001695">
    <property type="component" value="Chromosome"/>
</dbReference>
<comment type="function">
    <text evidence="12 15">Subunits I and II form the functional core of the enzyme complex. Electrons originating in cytochrome c are transferred via heme a and Cu(A) to the binuclear center formed by heme a3 and Cu(B).</text>
</comment>
<keyword evidence="6 15" id="KW-0479">Metal-binding</keyword>
<dbReference type="Pfam" id="PF00116">
    <property type="entry name" value="COX2"/>
    <property type="match status" value="1"/>
</dbReference>
<comment type="similarity">
    <text evidence="2 14">Belongs to the cytochrome c oxidase subunit 2 family.</text>
</comment>
<dbReference type="STRING" id="395963.Bind_0730"/>
<dbReference type="InterPro" id="IPR002429">
    <property type="entry name" value="CcO_II-like_C"/>
</dbReference>
<dbReference type="PROSITE" id="PS50857">
    <property type="entry name" value="COX2_CUA"/>
    <property type="match status" value="1"/>
</dbReference>
<dbReference type="PROSITE" id="PS50999">
    <property type="entry name" value="COX2_TM"/>
    <property type="match status" value="1"/>
</dbReference>
<dbReference type="GO" id="GO:0005886">
    <property type="term" value="C:plasma membrane"/>
    <property type="evidence" value="ECO:0007669"/>
    <property type="project" value="UniProtKB-SubCell"/>
</dbReference>
<accession>B2IGJ8</accession>
<evidence type="ECO:0000256" key="5">
    <source>
        <dbReference type="ARBA" id="ARBA00022692"/>
    </source>
</evidence>
<dbReference type="PANTHER" id="PTHR22888">
    <property type="entry name" value="CYTOCHROME C OXIDASE, SUBUNIT II"/>
    <property type="match status" value="1"/>
</dbReference>
<dbReference type="InterPro" id="IPR001505">
    <property type="entry name" value="Copper_CuA"/>
</dbReference>
<dbReference type="EMBL" id="CP001016">
    <property type="protein sequence ID" value="ACB94380.1"/>
    <property type="molecule type" value="Genomic_DNA"/>
</dbReference>
<dbReference type="SUPFAM" id="SSF49503">
    <property type="entry name" value="Cupredoxins"/>
    <property type="match status" value="1"/>
</dbReference>
<evidence type="ECO:0000313" key="20">
    <source>
        <dbReference type="Proteomes" id="UP000001695"/>
    </source>
</evidence>
<dbReference type="KEGG" id="bid:Bind_0730"/>
<evidence type="ECO:0000256" key="7">
    <source>
        <dbReference type="ARBA" id="ARBA00022967"/>
    </source>
</evidence>
<dbReference type="GO" id="GO:0005507">
    <property type="term" value="F:copper ion binding"/>
    <property type="evidence" value="ECO:0007669"/>
    <property type="project" value="InterPro"/>
</dbReference>
<evidence type="ECO:0000256" key="4">
    <source>
        <dbReference type="ARBA" id="ARBA00022660"/>
    </source>
</evidence>
<keyword evidence="7" id="KW-1278">Translocase</keyword>
<keyword evidence="4 14" id="KW-0679">Respiratory chain</keyword>
<comment type="cofactor">
    <cofactor evidence="15">
        <name>Cu cation</name>
        <dbReference type="ChEBI" id="CHEBI:23378"/>
    </cofactor>
    <text evidence="15">Binds a copper A center.</text>
</comment>
<dbReference type="Gene3D" id="1.10.287.90">
    <property type="match status" value="1"/>
</dbReference>
<keyword evidence="8 14" id="KW-0249">Electron transport</keyword>
<keyword evidence="19" id="KW-0560">Oxidoreductase</keyword>
<name>B2IGJ8_BEII9</name>
<evidence type="ECO:0000256" key="11">
    <source>
        <dbReference type="ARBA" id="ARBA00023136"/>
    </source>
</evidence>
<dbReference type="InterPro" id="IPR008972">
    <property type="entry name" value="Cupredoxin"/>
</dbReference>
<feature type="domain" description="Cytochrome oxidase subunit II transmembrane region profile" evidence="18">
    <location>
        <begin position="38"/>
        <end position="134"/>
    </location>
</feature>
<evidence type="ECO:0000256" key="13">
    <source>
        <dbReference type="ARBA" id="ARBA00047816"/>
    </source>
</evidence>
<gene>
    <name evidence="19" type="ordered locus">Bind_0730</name>
</gene>
<evidence type="ECO:0000256" key="10">
    <source>
        <dbReference type="ARBA" id="ARBA00023008"/>
    </source>
</evidence>
<dbReference type="InterPro" id="IPR011759">
    <property type="entry name" value="Cyt_c_oxidase_su2_TM_dom"/>
</dbReference>
<dbReference type="InterPro" id="IPR045187">
    <property type="entry name" value="CcO_II"/>
</dbReference>
<feature type="domain" description="Cytochrome oxidase subunit II copper A binding" evidence="17">
    <location>
        <begin position="135"/>
        <end position="270"/>
    </location>
</feature>
<evidence type="ECO:0000256" key="16">
    <source>
        <dbReference type="SAM" id="Phobius"/>
    </source>
</evidence>
<evidence type="ECO:0000256" key="2">
    <source>
        <dbReference type="ARBA" id="ARBA00007866"/>
    </source>
</evidence>
<evidence type="ECO:0000256" key="12">
    <source>
        <dbReference type="ARBA" id="ARBA00024688"/>
    </source>
</evidence>
<keyword evidence="20" id="KW-1185">Reference proteome</keyword>
<dbReference type="NCBIfam" id="TIGR02866">
    <property type="entry name" value="CoxB"/>
    <property type="match status" value="1"/>
</dbReference>
<evidence type="ECO:0000313" key="19">
    <source>
        <dbReference type="EMBL" id="ACB94380.1"/>
    </source>
</evidence>
<dbReference type="GO" id="GO:0042773">
    <property type="term" value="P:ATP synthesis coupled electron transport"/>
    <property type="evidence" value="ECO:0007669"/>
    <property type="project" value="TreeGrafter"/>
</dbReference>
<dbReference type="GO" id="GO:0004129">
    <property type="term" value="F:cytochrome-c oxidase activity"/>
    <property type="evidence" value="ECO:0007669"/>
    <property type="project" value="UniProtKB-EC"/>
</dbReference>
<feature type="transmembrane region" description="Helical" evidence="16">
    <location>
        <begin position="59"/>
        <end position="85"/>
    </location>
</feature>
<keyword evidence="9 16" id="KW-1133">Transmembrane helix</keyword>
<dbReference type="InterPro" id="IPR014222">
    <property type="entry name" value="Cyt_c_oxidase_su2"/>
</dbReference>
<dbReference type="RefSeq" id="WP_012383737.1">
    <property type="nucleotide sequence ID" value="NC_010581.1"/>
</dbReference>
<protein>
    <recommendedName>
        <fullName evidence="15">Cytochrome c oxidase subunit 2</fullName>
        <ecNumber evidence="15">7.1.1.9</ecNumber>
    </recommendedName>
</protein>
<proteinExistence type="inferred from homology"/>
<dbReference type="Pfam" id="PF02790">
    <property type="entry name" value="COX2_TM"/>
    <property type="match status" value="1"/>
</dbReference>
<dbReference type="SUPFAM" id="SSF81464">
    <property type="entry name" value="Cytochrome c oxidase subunit II-like, transmembrane region"/>
    <property type="match status" value="1"/>
</dbReference>
<dbReference type="AlphaFoldDB" id="B2IGJ8"/>
<evidence type="ECO:0000256" key="1">
    <source>
        <dbReference type="ARBA" id="ARBA00004141"/>
    </source>
</evidence>
<evidence type="ECO:0000256" key="15">
    <source>
        <dbReference type="RuleBase" id="RU004024"/>
    </source>
</evidence>
<dbReference type="OrthoDB" id="9781261at2"/>
<evidence type="ECO:0000256" key="6">
    <source>
        <dbReference type="ARBA" id="ARBA00022723"/>
    </source>
</evidence>
<sequence length="295" mass="32534">MNFVQPAARSPRSLRNSIGLGSLLASILSMGIAHADGFARPGQISMQEAVTPIAEELHVFHNWILLPIITVICLFVLGLLVFVMLRFNEKANPVPSRTTHHTGLEVAWTILPVMILVVIAIPSFRLLTHQLVVPPSDLTVKVTGKQWYWSYAYPKDQGGGFEFDSTLLTEGNEKDGFIRQLSVDNEAVVPVGKVVHVLVTADDVIHSFTIPAFGIRIDAVPGRTNETWFKAEREGIYYGQCSKICGKDHAYMPIAFRVVSPENYATWLASAKQKFASSDAEPMHVAEASPIKVQP</sequence>
<evidence type="ECO:0000259" key="18">
    <source>
        <dbReference type="PROSITE" id="PS50999"/>
    </source>
</evidence>
<keyword evidence="10 15" id="KW-0186">Copper</keyword>
<organism evidence="19 20">
    <name type="scientific">Beijerinckia indica subsp. indica (strain ATCC 9039 / DSM 1715 / NCIMB 8712)</name>
    <dbReference type="NCBI Taxonomy" id="395963"/>
    <lineage>
        <taxon>Bacteria</taxon>
        <taxon>Pseudomonadati</taxon>
        <taxon>Pseudomonadota</taxon>
        <taxon>Alphaproteobacteria</taxon>
        <taxon>Hyphomicrobiales</taxon>
        <taxon>Beijerinckiaceae</taxon>
        <taxon>Beijerinckia</taxon>
    </lineage>
</organism>
<dbReference type="Gene3D" id="2.60.40.420">
    <property type="entry name" value="Cupredoxins - blue copper proteins"/>
    <property type="match status" value="1"/>
</dbReference>
<reference evidence="20" key="1">
    <citation type="submission" date="2008-03" db="EMBL/GenBank/DDBJ databases">
        <title>Complete sequence of chromosome of Beijerinckia indica subsp. indica ATCC 9039.</title>
        <authorList>
            <consortium name="US DOE Joint Genome Institute"/>
            <person name="Copeland A."/>
            <person name="Lucas S."/>
            <person name="Lapidus A."/>
            <person name="Glavina del Rio T."/>
            <person name="Dalin E."/>
            <person name="Tice H."/>
            <person name="Bruce D."/>
            <person name="Goodwin L."/>
            <person name="Pitluck S."/>
            <person name="LaButti K."/>
            <person name="Schmutz J."/>
            <person name="Larimer F."/>
            <person name="Land M."/>
            <person name="Hauser L."/>
            <person name="Kyrpides N."/>
            <person name="Mikhailova N."/>
            <person name="Dunfield P.F."/>
            <person name="Dedysh S.N."/>
            <person name="Liesack W."/>
            <person name="Saw J.H."/>
            <person name="Alam M."/>
            <person name="Chen Y."/>
            <person name="Murrell J.C."/>
            <person name="Richardson P."/>
        </authorList>
    </citation>
    <scope>NUCLEOTIDE SEQUENCE [LARGE SCALE GENOMIC DNA]</scope>
    <source>
        <strain evidence="20">ATCC 9039 / DSM 1715 / NCIMB 8712</strain>
    </source>
</reference>
<feature type="transmembrane region" description="Helical" evidence="16">
    <location>
        <begin position="106"/>
        <end position="127"/>
    </location>
</feature>
<dbReference type="InterPro" id="IPR036257">
    <property type="entry name" value="Cyt_c_oxidase_su2_TM_sf"/>
</dbReference>
<comment type="subcellular location">
    <subcellularLocation>
        <location evidence="14">Cell membrane</location>
        <topology evidence="14">Multi-pass membrane protein</topology>
    </subcellularLocation>
    <subcellularLocation>
        <location evidence="1">Membrane</location>
        <topology evidence="1">Multi-pass membrane protein</topology>
    </subcellularLocation>
</comment>
<dbReference type="EC" id="7.1.1.9" evidence="15"/>
<evidence type="ECO:0000256" key="3">
    <source>
        <dbReference type="ARBA" id="ARBA00022448"/>
    </source>
</evidence>
<keyword evidence="5 14" id="KW-0812">Transmembrane</keyword>
<evidence type="ECO:0000256" key="9">
    <source>
        <dbReference type="ARBA" id="ARBA00022989"/>
    </source>
</evidence>
<evidence type="ECO:0000256" key="8">
    <source>
        <dbReference type="ARBA" id="ARBA00022982"/>
    </source>
</evidence>
<dbReference type="PROSITE" id="PS00078">
    <property type="entry name" value="COX2"/>
    <property type="match status" value="1"/>
</dbReference>
<dbReference type="eggNOG" id="COG1622">
    <property type="taxonomic scope" value="Bacteria"/>
</dbReference>
<keyword evidence="3 14" id="KW-0813">Transport</keyword>
<evidence type="ECO:0000259" key="17">
    <source>
        <dbReference type="PROSITE" id="PS50857"/>
    </source>
</evidence>
<dbReference type="HOGENOM" id="CLU_036876_2_0_5"/>